<proteinExistence type="predicted"/>
<dbReference type="Pfam" id="PF02415">
    <property type="entry name" value="Chlam_PMP"/>
    <property type="match status" value="1"/>
</dbReference>
<evidence type="ECO:0000256" key="4">
    <source>
        <dbReference type="ARBA" id="ARBA00022525"/>
    </source>
</evidence>
<evidence type="ECO:0000313" key="10">
    <source>
        <dbReference type="Proteomes" id="UP000460272"/>
    </source>
</evidence>
<keyword evidence="10" id="KW-1185">Reference proteome</keyword>
<keyword evidence="5 8" id="KW-0732">Signal</keyword>
<dbReference type="GO" id="GO:0005576">
    <property type="term" value="C:extracellular region"/>
    <property type="evidence" value="ECO:0007669"/>
    <property type="project" value="UniProtKB-SubCell"/>
</dbReference>
<evidence type="ECO:0000256" key="2">
    <source>
        <dbReference type="ARBA" id="ARBA00004442"/>
    </source>
</evidence>
<dbReference type="EMBL" id="RPFW01000004">
    <property type="protein sequence ID" value="TVZ03710.1"/>
    <property type="molecule type" value="Genomic_DNA"/>
</dbReference>
<sequence>MAAAALTGVLGSGAAAGAVSTVQVGTAAVRAIPAVGNPTGNVAVPAAGRAVNTKHPTRVIGHGTPASCTSAAVVKAVAAGGIITFNCGPKPVTITMTATAKVVNTSHQVVLDGGGKVTLNGAGKTRILYMNTCDPKQKYTTNDCWEQQWPLLVVQNLTFKNAYSATKQTATSNYGGGAIFDEGGQLKVVNSVFTGDRCYASGPDLGGGAIRAVGMYMGAVVYITHDTFSGNSCSNGAALSGLYARFGVFNSLFTKNKAIGWGANPASAGTPGGGSGGAIYTDGNHYSLIIAGTAMSGNTAREGGGAIFFVVNAGGGQLKIKYSKLTKNPSGQFQNAPGIFDSVDGADVQPVVVHSTIS</sequence>
<comment type="caution">
    <text evidence="9">The sequence shown here is derived from an EMBL/GenBank/DDBJ whole genome shotgun (WGS) entry which is preliminary data.</text>
</comment>
<evidence type="ECO:0000256" key="3">
    <source>
        <dbReference type="ARBA" id="ARBA00004613"/>
    </source>
</evidence>
<dbReference type="InterPro" id="IPR011050">
    <property type="entry name" value="Pectin_lyase_fold/virulence"/>
</dbReference>
<reference evidence="9 10" key="1">
    <citation type="submission" date="2018-11" db="EMBL/GenBank/DDBJ databases">
        <title>Trebonia kvetii gen.nov., sp.nov., a novel acidophilic actinobacterium, and proposal of the new actinobacterial family Treboniaceae fam. nov.</title>
        <authorList>
            <person name="Rapoport D."/>
            <person name="Sagova-Mareckova M."/>
            <person name="Sedlacek I."/>
            <person name="Provaznik J."/>
            <person name="Kralova S."/>
            <person name="Pavlinic D."/>
            <person name="Benes V."/>
            <person name="Kopecky J."/>
        </authorList>
    </citation>
    <scope>NUCLEOTIDE SEQUENCE [LARGE SCALE GENOMIC DNA]</scope>
    <source>
        <strain evidence="9 10">15Tr583</strain>
    </source>
</reference>
<gene>
    <name evidence="9" type="ORF">EAS64_23955</name>
</gene>
<comment type="subcellular location">
    <subcellularLocation>
        <location evidence="1">Cell envelope</location>
    </subcellularLocation>
    <subcellularLocation>
        <location evidence="2">Cell outer membrane</location>
    </subcellularLocation>
    <subcellularLocation>
        <location evidence="3">Secreted</location>
    </subcellularLocation>
</comment>
<dbReference type="GO" id="GO:0009279">
    <property type="term" value="C:cell outer membrane"/>
    <property type="evidence" value="ECO:0007669"/>
    <property type="project" value="UniProtKB-SubCell"/>
</dbReference>
<organism evidence="9 10">
    <name type="scientific">Trebonia kvetii</name>
    <dbReference type="NCBI Taxonomy" id="2480626"/>
    <lineage>
        <taxon>Bacteria</taxon>
        <taxon>Bacillati</taxon>
        <taxon>Actinomycetota</taxon>
        <taxon>Actinomycetes</taxon>
        <taxon>Streptosporangiales</taxon>
        <taxon>Treboniaceae</taxon>
        <taxon>Trebonia</taxon>
    </lineage>
</organism>
<evidence type="ECO:0000313" key="9">
    <source>
        <dbReference type="EMBL" id="TVZ03710.1"/>
    </source>
</evidence>
<evidence type="ECO:0000256" key="8">
    <source>
        <dbReference type="SAM" id="SignalP"/>
    </source>
</evidence>
<dbReference type="Proteomes" id="UP000460272">
    <property type="component" value="Unassembled WGS sequence"/>
</dbReference>
<dbReference type="InterPro" id="IPR003368">
    <property type="entry name" value="POMP_repeat"/>
</dbReference>
<evidence type="ECO:0000256" key="1">
    <source>
        <dbReference type="ARBA" id="ARBA00004196"/>
    </source>
</evidence>
<evidence type="ECO:0000256" key="5">
    <source>
        <dbReference type="ARBA" id="ARBA00022729"/>
    </source>
</evidence>
<feature type="chain" id="PRO_5038620353" description="Right-handed parallel beta-helix repeat-containing protein" evidence="8">
    <location>
        <begin position="18"/>
        <end position="358"/>
    </location>
</feature>
<keyword evidence="4" id="KW-0964">Secreted</keyword>
<evidence type="ECO:0008006" key="11">
    <source>
        <dbReference type="Google" id="ProtNLM"/>
    </source>
</evidence>
<dbReference type="OrthoDB" id="4817471at2"/>
<protein>
    <recommendedName>
        <fullName evidence="11">Right-handed parallel beta-helix repeat-containing protein</fullName>
    </recommendedName>
</protein>
<dbReference type="SUPFAM" id="SSF51126">
    <property type="entry name" value="Pectin lyase-like"/>
    <property type="match status" value="1"/>
</dbReference>
<accession>A0A6P2BXS6</accession>
<keyword evidence="6" id="KW-0472">Membrane</keyword>
<keyword evidence="7" id="KW-0998">Cell outer membrane</keyword>
<feature type="signal peptide" evidence="8">
    <location>
        <begin position="1"/>
        <end position="17"/>
    </location>
</feature>
<evidence type="ECO:0000256" key="7">
    <source>
        <dbReference type="ARBA" id="ARBA00023237"/>
    </source>
</evidence>
<dbReference type="AlphaFoldDB" id="A0A6P2BXS6"/>
<evidence type="ECO:0000256" key="6">
    <source>
        <dbReference type="ARBA" id="ARBA00023136"/>
    </source>
</evidence>
<name>A0A6P2BXS6_9ACTN</name>